<gene>
    <name evidence="1" type="ORF">DI533_04710</name>
</gene>
<accession>A0A2W5SJU5</accession>
<dbReference type="EMBL" id="QFQS01000001">
    <property type="protein sequence ID" value="PZQ99934.1"/>
    <property type="molecule type" value="Genomic_DNA"/>
</dbReference>
<proteinExistence type="predicted"/>
<evidence type="ECO:0000313" key="1">
    <source>
        <dbReference type="EMBL" id="PZQ99934.1"/>
    </source>
</evidence>
<organism evidence="1 2">
    <name type="scientific">Cereibacter sphaeroides</name>
    <name type="common">Rhodobacter sphaeroides</name>
    <dbReference type="NCBI Taxonomy" id="1063"/>
    <lineage>
        <taxon>Bacteria</taxon>
        <taxon>Pseudomonadati</taxon>
        <taxon>Pseudomonadota</taxon>
        <taxon>Alphaproteobacteria</taxon>
        <taxon>Rhodobacterales</taxon>
        <taxon>Paracoccaceae</taxon>
        <taxon>Cereibacter</taxon>
    </lineage>
</organism>
<reference evidence="1 2" key="1">
    <citation type="submission" date="2017-08" db="EMBL/GenBank/DDBJ databases">
        <title>Infants hospitalized years apart are colonized by the same room-sourced microbial strains.</title>
        <authorList>
            <person name="Brooks B."/>
            <person name="Olm M.R."/>
            <person name="Firek B.A."/>
            <person name="Baker R."/>
            <person name="Thomas B.C."/>
            <person name="Morowitz M.J."/>
            <person name="Banfield J.F."/>
        </authorList>
    </citation>
    <scope>NUCLEOTIDE SEQUENCE [LARGE SCALE GENOMIC DNA]</scope>
    <source>
        <strain evidence="1">S2_003_000_R2_11</strain>
    </source>
</reference>
<sequence length="167" mass="18445">MALVITYLDGQQTVVVRPSPEWTQSLSALAERIGLLPGTFQIVDEATVEPTEEDLLRARRSTLNPFARAFFEGLKYFPAEGFLHTLDRYTNAVALLRQSDPYHPLVVWDQRIVQIIRLNPDMDVFAASFGVSPLVVDAMCEVGLVLESDMTPEGKGAAIQAILEALA</sequence>
<comment type="caution">
    <text evidence="1">The sequence shown here is derived from an EMBL/GenBank/DDBJ whole genome shotgun (WGS) entry which is preliminary data.</text>
</comment>
<protein>
    <submittedName>
        <fullName evidence="1">Uncharacterized protein</fullName>
    </submittedName>
</protein>
<evidence type="ECO:0000313" key="2">
    <source>
        <dbReference type="Proteomes" id="UP000248975"/>
    </source>
</evidence>
<dbReference type="AlphaFoldDB" id="A0A2W5SJU5"/>
<name>A0A2W5SJU5_CERSP</name>
<dbReference type="Proteomes" id="UP000248975">
    <property type="component" value="Unassembled WGS sequence"/>
</dbReference>